<dbReference type="STRING" id="692418.SAMN04488029_3556"/>
<name>A0A1W2GMR1_REIFA</name>
<gene>
    <name evidence="2" type="ORF">SAMN04488029_3556</name>
</gene>
<dbReference type="InterPro" id="IPR013780">
    <property type="entry name" value="Glyco_hydro_b"/>
</dbReference>
<dbReference type="PANTHER" id="PTHR10357:SF179">
    <property type="entry name" value="NEUTRAL AND BASIC AMINO ACID TRANSPORT PROTEIN RBAT"/>
    <property type="match status" value="1"/>
</dbReference>
<dbReference type="CDD" id="cd11313">
    <property type="entry name" value="AmyAc_arch_bac_AmyA"/>
    <property type="match status" value="1"/>
</dbReference>
<organism evidence="2 3">
    <name type="scientific">Reichenbachiella faecimaris</name>
    <dbReference type="NCBI Taxonomy" id="692418"/>
    <lineage>
        <taxon>Bacteria</taxon>
        <taxon>Pseudomonadati</taxon>
        <taxon>Bacteroidota</taxon>
        <taxon>Cytophagia</taxon>
        <taxon>Cytophagales</taxon>
        <taxon>Reichenbachiellaceae</taxon>
        <taxon>Reichenbachiella</taxon>
    </lineage>
</organism>
<dbReference type="SUPFAM" id="SSF51011">
    <property type="entry name" value="Glycosyl hydrolase domain"/>
    <property type="match status" value="1"/>
</dbReference>
<dbReference type="InterPro" id="IPR006047">
    <property type="entry name" value="GH13_cat_dom"/>
</dbReference>
<dbReference type="GO" id="GO:0009313">
    <property type="term" value="P:oligosaccharide catabolic process"/>
    <property type="evidence" value="ECO:0007669"/>
    <property type="project" value="TreeGrafter"/>
</dbReference>
<dbReference type="Gene3D" id="2.60.40.1180">
    <property type="entry name" value="Golgi alpha-mannosidase II"/>
    <property type="match status" value="1"/>
</dbReference>
<evidence type="ECO:0000313" key="3">
    <source>
        <dbReference type="Proteomes" id="UP000192472"/>
    </source>
</evidence>
<feature type="domain" description="Glycosyl hydrolase family 13 catalytic" evidence="1">
    <location>
        <begin position="44"/>
        <end position="361"/>
    </location>
</feature>
<keyword evidence="2" id="KW-0378">Hydrolase</keyword>
<dbReference type="AlphaFoldDB" id="A0A1W2GMR1"/>
<accession>A0A1W2GMR1</accession>
<proteinExistence type="predicted"/>
<protein>
    <submittedName>
        <fullName evidence="2">Glycosidase</fullName>
    </submittedName>
</protein>
<dbReference type="Gene3D" id="3.20.20.80">
    <property type="entry name" value="Glycosidases"/>
    <property type="match status" value="1"/>
</dbReference>
<dbReference type="PANTHER" id="PTHR10357">
    <property type="entry name" value="ALPHA-AMYLASE FAMILY MEMBER"/>
    <property type="match status" value="1"/>
</dbReference>
<keyword evidence="2" id="KW-0326">Glycosidase</keyword>
<evidence type="ECO:0000313" key="2">
    <source>
        <dbReference type="EMBL" id="SMD37953.1"/>
    </source>
</evidence>
<evidence type="ECO:0000259" key="1">
    <source>
        <dbReference type="SMART" id="SM00642"/>
    </source>
</evidence>
<keyword evidence="3" id="KW-1185">Reference proteome</keyword>
<dbReference type="SUPFAM" id="SSF51445">
    <property type="entry name" value="(Trans)glycosidases"/>
    <property type="match status" value="1"/>
</dbReference>
<sequence>MMAVSFSCEESGMVPPTPIDKEDETATVNSFSNIAKLSDRVIYEVNLRAFSSSGKLAGVTAGLDHIQSLGTNVIWLMPIYPIGQLKGVNSPYSVQDYQAVNTEFGDLNDLIALVNEAHSRDMAVILDWVANHTSWDHEWMQTPDWYVQDSDGNIIEPPGTGWTDVAELNFDNIDMQAEMIASMKYWIEEAGIDGFRCDAIDFVPDAFWSEAIASINSATDKELIWLGEGGKAENFTSGFEFNYAWDFYGKIKNIYSNSNSASGLFVTHEQEMSGLDANQSKLRYITNHDVYAWDETPEEVYTNEGSVGAFVATAFIGGVPLIYSGQEIGRPSLISFFGKDPIDWSQNPDILKQYQDLMAVRESVLEVLHGELIAYSDTDVIAFSRTNETSELLILVNTRATSKTFSLPTSLQNSSWENLLTDENIPLGNEISLDAFQYLILQKQ</sequence>
<dbReference type="InterPro" id="IPR017853">
    <property type="entry name" value="GH"/>
</dbReference>
<dbReference type="SMART" id="SM00642">
    <property type="entry name" value="Aamy"/>
    <property type="match status" value="1"/>
</dbReference>
<dbReference type="Proteomes" id="UP000192472">
    <property type="component" value="Unassembled WGS sequence"/>
</dbReference>
<dbReference type="GO" id="GO:0004556">
    <property type="term" value="F:alpha-amylase activity"/>
    <property type="evidence" value="ECO:0007669"/>
    <property type="project" value="TreeGrafter"/>
</dbReference>
<dbReference type="Pfam" id="PF00128">
    <property type="entry name" value="Alpha-amylase"/>
    <property type="match status" value="2"/>
</dbReference>
<reference evidence="2 3" key="1">
    <citation type="submission" date="2017-04" db="EMBL/GenBank/DDBJ databases">
        <authorList>
            <person name="Afonso C.L."/>
            <person name="Miller P.J."/>
            <person name="Scott M.A."/>
            <person name="Spackman E."/>
            <person name="Goraichik I."/>
            <person name="Dimitrov K.M."/>
            <person name="Suarez D.L."/>
            <person name="Swayne D.E."/>
        </authorList>
    </citation>
    <scope>NUCLEOTIDE SEQUENCE [LARGE SCALE GENOMIC DNA]</scope>
    <source>
        <strain evidence="2 3">DSM 26133</strain>
    </source>
</reference>
<dbReference type="EMBL" id="FWYF01000004">
    <property type="protein sequence ID" value="SMD37953.1"/>
    <property type="molecule type" value="Genomic_DNA"/>
</dbReference>